<gene>
    <name evidence="3" type="ORF">HMN09_00212800</name>
</gene>
<evidence type="ECO:0000313" key="4">
    <source>
        <dbReference type="Proteomes" id="UP000613580"/>
    </source>
</evidence>
<dbReference type="EMBL" id="JACAZE010000002">
    <property type="protein sequence ID" value="KAF7321237.1"/>
    <property type="molecule type" value="Genomic_DNA"/>
</dbReference>
<evidence type="ECO:0000256" key="2">
    <source>
        <dbReference type="SAM" id="MobiDB-lite"/>
    </source>
</evidence>
<proteinExistence type="predicted"/>
<evidence type="ECO:0000313" key="3">
    <source>
        <dbReference type="EMBL" id="KAF7321237.1"/>
    </source>
</evidence>
<organism evidence="3 4">
    <name type="scientific">Mycena chlorophos</name>
    <name type="common">Agaric fungus</name>
    <name type="synonym">Agaricus chlorophos</name>
    <dbReference type="NCBI Taxonomy" id="658473"/>
    <lineage>
        <taxon>Eukaryota</taxon>
        <taxon>Fungi</taxon>
        <taxon>Dikarya</taxon>
        <taxon>Basidiomycota</taxon>
        <taxon>Agaricomycotina</taxon>
        <taxon>Agaricomycetes</taxon>
        <taxon>Agaricomycetidae</taxon>
        <taxon>Agaricales</taxon>
        <taxon>Marasmiineae</taxon>
        <taxon>Mycenaceae</taxon>
        <taxon>Mycena</taxon>
    </lineage>
</organism>
<feature type="compositionally biased region" description="Low complexity" evidence="2">
    <location>
        <begin position="135"/>
        <end position="155"/>
    </location>
</feature>
<comment type="caution">
    <text evidence="3">The sequence shown here is derived from an EMBL/GenBank/DDBJ whole genome shotgun (WGS) entry which is preliminary data.</text>
</comment>
<name>A0A8H6TR24_MYCCL</name>
<accession>A0A8H6TR24</accession>
<feature type="coiled-coil region" evidence="1">
    <location>
        <begin position="23"/>
        <end position="82"/>
    </location>
</feature>
<keyword evidence="4" id="KW-1185">Reference proteome</keyword>
<dbReference type="OrthoDB" id="3060478at2759"/>
<protein>
    <submittedName>
        <fullName evidence="3">Uncharacterized protein</fullName>
    </submittedName>
</protein>
<dbReference type="Proteomes" id="UP000613580">
    <property type="component" value="Unassembled WGS sequence"/>
</dbReference>
<feature type="region of interest" description="Disordered" evidence="2">
    <location>
        <begin position="102"/>
        <end position="160"/>
    </location>
</feature>
<dbReference type="AlphaFoldDB" id="A0A8H6TR24"/>
<reference evidence="3" key="1">
    <citation type="submission" date="2020-05" db="EMBL/GenBank/DDBJ databases">
        <title>Mycena genomes resolve the evolution of fungal bioluminescence.</title>
        <authorList>
            <person name="Tsai I.J."/>
        </authorList>
    </citation>
    <scope>NUCLEOTIDE SEQUENCE</scope>
    <source>
        <strain evidence="3">110903Hualien_Pintung</strain>
    </source>
</reference>
<evidence type="ECO:0000256" key="1">
    <source>
        <dbReference type="SAM" id="Coils"/>
    </source>
</evidence>
<sequence length="332" mass="36316">MSSAIPPTPLTPQDVLSVLTSYLDASTARIAALEQENTALREEATLERERGIAAAISHSAEIERLNSRITELEKDCEVLRQENDYLGEMRVEFTEFDSGYEDNQSTYQSAANSTGFQVERSSGSGASRSPLPPTSEAAAALPKSSSSGSSAIAGISPPPQSAEWIERTKYSSTDGTPLQARQSIAKFKSAVWNLPAEQGLLNLQKLDHAFNRCRVFLKNLARDSKRPMRSELHPICSASEDLFEYLAQDSTTQSSGFPSFPSALAQSYTDSSPDVFFLPGRVMTTSDMNMLAFGPSSIYDRKDACWRAGSDLCVVETWCGHLKVHIWAAPRV</sequence>
<feature type="compositionally biased region" description="Polar residues" evidence="2">
    <location>
        <begin position="102"/>
        <end position="127"/>
    </location>
</feature>
<keyword evidence="1" id="KW-0175">Coiled coil</keyword>